<dbReference type="GO" id="GO:0016985">
    <property type="term" value="F:mannan endo-1,4-beta-mannosidase activity"/>
    <property type="evidence" value="ECO:0007669"/>
    <property type="project" value="UniProtKB-EC"/>
</dbReference>
<dbReference type="SUPFAM" id="SSF51445">
    <property type="entry name" value="(Trans)glycosidases"/>
    <property type="match status" value="1"/>
</dbReference>
<dbReference type="InterPro" id="IPR017853">
    <property type="entry name" value="GH"/>
</dbReference>
<dbReference type="AlphaFoldDB" id="R9GTU5"/>
<dbReference type="PROSITE" id="PS51764">
    <property type="entry name" value="GH26"/>
    <property type="match status" value="1"/>
</dbReference>
<dbReference type="EMBL" id="AQPN01000070">
    <property type="protein sequence ID" value="EOR94970.1"/>
    <property type="molecule type" value="Genomic_DNA"/>
</dbReference>
<proteinExistence type="inferred from homology"/>
<evidence type="ECO:0000313" key="5">
    <source>
        <dbReference type="EMBL" id="EOR94970.1"/>
    </source>
</evidence>
<dbReference type="InterPro" id="IPR022790">
    <property type="entry name" value="GH26_dom"/>
</dbReference>
<comment type="caution">
    <text evidence="5">The sequence shown here is derived from an EMBL/GenBank/DDBJ whole genome shotgun (WGS) entry which is preliminary data.</text>
</comment>
<dbReference type="EC" id="3.2.1.78" evidence="5"/>
<comment type="caution">
    <text evidence="3">Lacks conserved residue(s) required for the propagation of feature annotation.</text>
</comment>
<dbReference type="Gene3D" id="3.20.20.80">
    <property type="entry name" value="Glycosidases"/>
    <property type="match status" value="1"/>
</dbReference>
<reference evidence="5 6" key="1">
    <citation type="journal article" date="2013" name="Genome Announc.">
        <title>Draft Genome Sequence of Arcticibacter svalbardensis Strain MN12-7T, a Member of the Family Sphingobacteriaceae Isolated from an Arctic Soil Sample.</title>
        <authorList>
            <person name="Shivaji S."/>
            <person name="Ara S."/>
            <person name="Prasad S."/>
            <person name="Manasa B.P."/>
            <person name="Begum Z."/>
            <person name="Singh A."/>
            <person name="Kumar Pinnaka A."/>
        </authorList>
    </citation>
    <scope>NUCLEOTIDE SEQUENCE [LARGE SCALE GENOMIC DNA]</scope>
    <source>
        <strain evidence="5 6">MN12-7</strain>
    </source>
</reference>
<dbReference type="eggNOG" id="COG4124">
    <property type="taxonomic scope" value="Bacteria"/>
</dbReference>
<keyword evidence="2 5" id="KW-0326">Glycosidase</keyword>
<dbReference type="Proteomes" id="UP000014174">
    <property type="component" value="Unassembled WGS sequence"/>
</dbReference>
<dbReference type="STRING" id="1150600.ADIARSV_1841"/>
<evidence type="ECO:0000259" key="4">
    <source>
        <dbReference type="PROSITE" id="PS51764"/>
    </source>
</evidence>
<evidence type="ECO:0000256" key="1">
    <source>
        <dbReference type="ARBA" id="ARBA00022801"/>
    </source>
</evidence>
<evidence type="ECO:0000313" key="6">
    <source>
        <dbReference type="Proteomes" id="UP000014174"/>
    </source>
</evidence>
<sequence length="83" mass="9454">MAIKRLTIVSDYAKKTGKLSAFTETGLETIPNPVWWTDVLLKTLKSANLELCYVLVWRNDSKSATHFYAPYPGQQSVPDFIKF</sequence>
<protein>
    <submittedName>
        <fullName evidence="5">Mannan endo-1,4-beta-mannosidase</fullName>
        <ecNumber evidence="5">3.2.1.78</ecNumber>
    </submittedName>
</protein>
<keyword evidence="6" id="KW-1185">Reference proteome</keyword>
<evidence type="ECO:0000256" key="3">
    <source>
        <dbReference type="PROSITE-ProRule" id="PRU01100"/>
    </source>
</evidence>
<name>R9GTU5_9SPHI</name>
<feature type="domain" description="GH26" evidence="4">
    <location>
        <begin position="1"/>
        <end position="83"/>
    </location>
</feature>
<dbReference type="RefSeq" id="WP_016195077.1">
    <property type="nucleotide sequence ID" value="NZ_AQPN01000070.1"/>
</dbReference>
<keyword evidence="1 5" id="KW-0378">Hydrolase</keyword>
<evidence type="ECO:0000256" key="2">
    <source>
        <dbReference type="ARBA" id="ARBA00023295"/>
    </source>
</evidence>
<accession>R9GTU5</accession>
<organism evidence="5 6">
    <name type="scientific">Arcticibacter svalbardensis MN12-7</name>
    <dbReference type="NCBI Taxonomy" id="1150600"/>
    <lineage>
        <taxon>Bacteria</taxon>
        <taxon>Pseudomonadati</taxon>
        <taxon>Bacteroidota</taxon>
        <taxon>Sphingobacteriia</taxon>
        <taxon>Sphingobacteriales</taxon>
        <taxon>Sphingobacteriaceae</taxon>
        <taxon>Arcticibacter</taxon>
    </lineage>
</organism>
<gene>
    <name evidence="5" type="ORF">ADIARSV_1841</name>
</gene>
<comment type="similarity">
    <text evidence="3">Belongs to the glycosyl hydrolase 26 family.</text>
</comment>